<feature type="compositionally biased region" description="Pro residues" evidence="1">
    <location>
        <begin position="179"/>
        <end position="197"/>
    </location>
</feature>
<feature type="compositionally biased region" description="Polar residues" evidence="1">
    <location>
        <begin position="685"/>
        <end position="712"/>
    </location>
</feature>
<dbReference type="Pfam" id="PF00226">
    <property type="entry name" value="DnaJ"/>
    <property type="match status" value="1"/>
</dbReference>
<feature type="domain" description="J" evidence="2">
    <location>
        <begin position="9"/>
        <end position="75"/>
    </location>
</feature>
<proteinExistence type="predicted"/>
<dbReference type="EMBL" id="PTQR01000073">
    <property type="protein sequence ID" value="TKX22137.1"/>
    <property type="molecule type" value="Genomic_DNA"/>
</dbReference>
<dbReference type="SMART" id="SM00271">
    <property type="entry name" value="DnaJ"/>
    <property type="match status" value="1"/>
</dbReference>
<feature type="compositionally biased region" description="Polar residues" evidence="1">
    <location>
        <begin position="738"/>
        <end position="748"/>
    </location>
</feature>
<dbReference type="GO" id="GO:0005737">
    <property type="term" value="C:cytoplasm"/>
    <property type="evidence" value="ECO:0007669"/>
    <property type="project" value="TreeGrafter"/>
</dbReference>
<dbReference type="Proteomes" id="UP000308133">
    <property type="component" value="Unassembled WGS sequence"/>
</dbReference>
<dbReference type="PANTHER" id="PTHR44029">
    <property type="entry name" value="DNAJ HOMOLOG SUBFAMILY C MEMBER 21"/>
    <property type="match status" value="1"/>
</dbReference>
<comment type="caution">
    <text evidence="3">The sequence shown here is derived from an EMBL/GenBank/DDBJ whole genome shotgun (WGS) entry which is preliminary data.</text>
</comment>
<evidence type="ECO:0000313" key="3">
    <source>
        <dbReference type="EMBL" id="TKX22137.1"/>
    </source>
</evidence>
<dbReference type="PROSITE" id="PS00636">
    <property type="entry name" value="DNAJ_1"/>
    <property type="match status" value="1"/>
</dbReference>
<feature type="compositionally biased region" description="Polar residues" evidence="1">
    <location>
        <begin position="456"/>
        <end position="467"/>
    </location>
</feature>
<gene>
    <name evidence="3" type="ORF">C1H76_5646</name>
</gene>
<protein>
    <submittedName>
        <fullName evidence="3">DnaJ domain-containing protein 10</fullName>
    </submittedName>
</protein>
<dbReference type="InterPro" id="IPR001623">
    <property type="entry name" value="DnaJ_domain"/>
</dbReference>
<feature type="region of interest" description="Disordered" evidence="1">
    <location>
        <begin position="637"/>
        <end position="938"/>
    </location>
</feature>
<dbReference type="SUPFAM" id="SSF46565">
    <property type="entry name" value="Chaperone J-domain"/>
    <property type="match status" value="1"/>
</dbReference>
<feature type="compositionally biased region" description="Low complexity" evidence="1">
    <location>
        <begin position="468"/>
        <end position="482"/>
    </location>
</feature>
<dbReference type="Gene3D" id="1.10.287.110">
    <property type="entry name" value="DnaJ domain"/>
    <property type="match status" value="1"/>
</dbReference>
<feature type="compositionally biased region" description="Pro residues" evidence="1">
    <location>
        <begin position="922"/>
        <end position="932"/>
    </location>
</feature>
<evidence type="ECO:0000256" key="1">
    <source>
        <dbReference type="SAM" id="MobiDB-lite"/>
    </source>
</evidence>
<feature type="compositionally biased region" description="Polar residues" evidence="1">
    <location>
        <begin position="299"/>
        <end position="314"/>
    </location>
</feature>
<feature type="compositionally biased region" description="Polar residues" evidence="1">
    <location>
        <begin position="340"/>
        <end position="353"/>
    </location>
</feature>
<evidence type="ECO:0000313" key="4">
    <source>
        <dbReference type="Proteomes" id="UP000308133"/>
    </source>
</evidence>
<dbReference type="AlphaFoldDB" id="A0A4U7B466"/>
<accession>A0A4U7B466</accession>
<feature type="compositionally biased region" description="Polar residues" evidence="1">
    <location>
        <begin position="755"/>
        <end position="765"/>
    </location>
</feature>
<evidence type="ECO:0000259" key="2">
    <source>
        <dbReference type="PROSITE" id="PS50076"/>
    </source>
</evidence>
<reference evidence="3 4" key="1">
    <citation type="submission" date="2018-02" db="EMBL/GenBank/DDBJ databases">
        <title>Draft genome sequences of Elsinoe sp., causing black scab on jojoba.</title>
        <authorList>
            <person name="Stodart B."/>
            <person name="Jeffress S."/>
            <person name="Ash G."/>
            <person name="Arun Chinnappa K."/>
        </authorList>
    </citation>
    <scope>NUCLEOTIDE SEQUENCE [LARGE SCALE GENOMIC DNA]</scope>
    <source>
        <strain evidence="3 4">Hillstone_2</strain>
    </source>
</reference>
<dbReference type="CDD" id="cd06257">
    <property type="entry name" value="DnaJ"/>
    <property type="match status" value="1"/>
</dbReference>
<feature type="compositionally biased region" description="Low complexity" evidence="1">
    <location>
        <begin position="159"/>
        <end position="178"/>
    </location>
</feature>
<feature type="compositionally biased region" description="Basic and acidic residues" evidence="1">
    <location>
        <begin position="198"/>
        <end position="208"/>
    </location>
</feature>
<organism evidence="3 4">
    <name type="scientific">Elsinoe australis</name>
    <dbReference type="NCBI Taxonomy" id="40998"/>
    <lineage>
        <taxon>Eukaryota</taxon>
        <taxon>Fungi</taxon>
        <taxon>Dikarya</taxon>
        <taxon>Ascomycota</taxon>
        <taxon>Pezizomycotina</taxon>
        <taxon>Dothideomycetes</taxon>
        <taxon>Dothideomycetidae</taxon>
        <taxon>Myriangiales</taxon>
        <taxon>Elsinoaceae</taxon>
        <taxon>Elsinoe</taxon>
    </lineage>
</organism>
<feature type="compositionally biased region" description="Low complexity" evidence="1">
    <location>
        <begin position="400"/>
        <end position="412"/>
    </location>
</feature>
<sequence length="1050" mass="113951">MVKPDVKVNYYAALEVSSDASVDEIKKQYRKLALKYHPDRNPGKEEEFNSKFQAISAAHEILSDPTTKAKYDGDRRRATVTGGAPKPGASGRTGNPYAAASNFAPPPRRTQDPTGWTRTGADRFRDFPGPTPTSRAEPKKSAYQEAWSAMGGGARRPSQKPTPQAQQPQPSASQNNQRRPPPPNLPPRDKAPPPQRPDLPKREADIRGSFKHTQAPRDMTPEARAAWARFNASTAETNAQRPGFARTNTSSRANRPNAFDPSTPGDNERPASGGTAGYTRHFKDSEPGTTIPPFPTNPPHSTQNYPSGYSSSRAPSVDGRAQYPPHRHSTYQHPGGEKTYLNSDQLRRSQSTRDATKLHEQPQSPRVFHTRHRSASPLKFDANGKPKQNGFTVGSDSDDISTSTDSPSSASDTDMKGSGPFGNRPRPKKIPTPPSTRLNGTPGGPPPPPQPGYQSRRGSQTQQPSRHNSASAQGAQGPQQNGHMYEPLSSQVNPRSISPHSPEWFLHYYMPLGRSVSEWKPWPPSWTIPSSDFVRRASAKRNVNQSPFQQDAQEYVAEPLLIDLANAPATIHKDLSGSTHEKDMRLLQSAFDPEFVSPSNNCTTHKLIIDPIGHCADQDSIYRFNMQFDFDKAEQAKSRSAEEINTTLSPTSAAPTFSGAPGAKPMSPTARRPSPPKRGRETLSARPSRTHINTRISNDQFRVPVSPTSAPNPQLFGEVPSTGTGEREKAFSPDHWQNHNFFSPQSGLSRGPSLRRTSLGSSNKGPTAPRPASATSVNDGDNERDSGSGRSVASGGDAMDIDPTPPTAQQPAQKTARGYAQPPSQWRLSQNSMPPPPSTAPPTDSAAAAARRRSSVRSTTDPNVGGQSTQGPTTTMPDLNPLSASLNPPNQGLNDLSSLSSSIPFQPKPSSQHPSKLFGETAPPPSPLPRVPIAPDAPQRLTKTSFKEYVAKMHGYLGAYHQLQRQLAEGSRATMEMEERVLGRGPGGLEARGGEAMADGVEALSRRVKEDERWNQLRNVAGEKYAAALAEFVRVKGRVGKLGEEGRLVD</sequence>
<dbReference type="InterPro" id="IPR036869">
    <property type="entry name" value="J_dom_sf"/>
</dbReference>
<dbReference type="FunFam" id="1.10.287.110:FF:000096">
    <property type="entry name" value="DnaJ domain protein"/>
    <property type="match status" value="1"/>
</dbReference>
<dbReference type="PROSITE" id="PS50076">
    <property type="entry name" value="DNAJ_2"/>
    <property type="match status" value="1"/>
</dbReference>
<name>A0A4U7B466_9PEZI</name>
<dbReference type="InterPro" id="IPR051964">
    <property type="entry name" value="Chaperone_stress_response"/>
</dbReference>
<dbReference type="PANTHER" id="PTHR44029:SF1">
    <property type="entry name" value="DNAJ HOMOLOG SUBFAMILY C MEMBER 21"/>
    <property type="match status" value="1"/>
</dbReference>
<feature type="region of interest" description="Disordered" evidence="1">
    <location>
        <begin position="59"/>
        <end position="496"/>
    </location>
</feature>
<feature type="compositionally biased region" description="Basic and acidic residues" evidence="1">
    <location>
        <begin position="67"/>
        <end position="77"/>
    </location>
</feature>
<feature type="compositionally biased region" description="Polar residues" evidence="1">
    <location>
        <begin position="643"/>
        <end position="655"/>
    </location>
</feature>
<dbReference type="PRINTS" id="PR00625">
    <property type="entry name" value="JDOMAIN"/>
</dbReference>
<feature type="compositionally biased region" description="Polar residues" evidence="1">
    <location>
        <begin position="231"/>
        <end position="254"/>
    </location>
</feature>
<feature type="compositionally biased region" description="Polar residues" evidence="1">
    <location>
        <begin position="861"/>
        <end position="914"/>
    </location>
</feature>
<dbReference type="InterPro" id="IPR018253">
    <property type="entry name" value="DnaJ_domain_CS"/>
</dbReference>
<feature type="compositionally biased region" description="Polar residues" evidence="1">
    <location>
        <begin position="822"/>
        <end position="831"/>
    </location>
</feature>